<feature type="non-terminal residue" evidence="1">
    <location>
        <position position="1"/>
    </location>
</feature>
<gene>
    <name evidence="1" type="ORF">KUCAC02_009457</name>
</gene>
<proteinExistence type="predicted"/>
<keyword evidence="2" id="KW-1185">Reference proteome</keyword>
<evidence type="ECO:0000313" key="1">
    <source>
        <dbReference type="EMBL" id="KAI4817179.1"/>
    </source>
</evidence>
<accession>A0ACB9WU84</accession>
<evidence type="ECO:0000313" key="2">
    <source>
        <dbReference type="Proteomes" id="UP001057452"/>
    </source>
</evidence>
<comment type="caution">
    <text evidence="1">The sequence shown here is derived from an EMBL/GenBank/DDBJ whole genome shotgun (WGS) entry which is preliminary data.</text>
</comment>
<organism evidence="1 2">
    <name type="scientific">Chaenocephalus aceratus</name>
    <name type="common">Blackfin icefish</name>
    <name type="synonym">Chaenichthys aceratus</name>
    <dbReference type="NCBI Taxonomy" id="36190"/>
    <lineage>
        <taxon>Eukaryota</taxon>
        <taxon>Metazoa</taxon>
        <taxon>Chordata</taxon>
        <taxon>Craniata</taxon>
        <taxon>Vertebrata</taxon>
        <taxon>Euteleostomi</taxon>
        <taxon>Actinopterygii</taxon>
        <taxon>Neopterygii</taxon>
        <taxon>Teleostei</taxon>
        <taxon>Neoteleostei</taxon>
        <taxon>Acanthomorphata</taxon>
        <taxon>Eupercaria</taxon>
        <taxon>Perciformes</taxon>
        <taxon>Notothenioidei</taxon>
        <taxon>Channichthyidae</taxon>
        <taxon>Chaenocephalus</taxon>
    </lineage>
</organism>
<reference evidence="1" key="1">
    <citation type="submission" date="2022-05" db="EMBL/GenBank/DDBJ databases">
        <title>Chromosome-level genome of Chaenocephalus aceratus.</title>
        <authorList>
            <person name="Park H."/>
        </authorList>
    </citation>
    <scope>NUCLEOTIDE SEQUENCE</scope>
    <source>
        <strain evidence="1">KU_202001</strain>
    </source>
</reference>
<protein>
    <submittedName>
        <fullName evidence="1">Uncharacterized protein</fullName>
    </submittedName>
</protein>
<dbReference type="Proteomes" id="UP001057452">
    <property type="component" value="Chromosome 12"/>
</dbReference>
<dbReference type="EMBL" id="CM043796">
    <property type="protein sequence ID" value="KAI4817179.1"/>
    <property type="molecule type" value="Genomic_DNA"/>
</dbReference>
<sequence>LGCILAQCHIHAFDTAPITTTAHKTTLTESYSFDSIYSPSTPGHKSCYHCAAVMINHVLLRLALFKREGTNHTPHYPGLVTPKRSSPRTLSLLLSGDRDEESKLVCIT</sequence>
<feature type="non-terminal residue" evidence="1">
    <location>
        <position position="108"/>
    </location>
</feature>
<name>A0ACB9WU84_CHAAC</name>